<feature type="domain" description="Glycosyl hydrolase family 32 C-terminal" evidence="7">
    <location>
        <begin position="463"/>
        <end position="543"/>
    </location>
</feature>
<keyword evidence="3" id="KW-0539">Nucleus</keyword>
<keyword evidence="2 8" id="KW-0378">Hydrolase</keyword>
<dbReference type="VEuPathDB" id="FungiDB:yc1106_05221"/>
<dbReference type="CDD" id="cd12148">
    <property type="entry name" value="fungal_TF_MHR"/>
    <property type="match status" value="1"/>
</dbReference>
<comment type="similarity">
    <text evidence="1">Belongs to the glycosyl hydrolase 32 family.</text>
</comment>
<evidence type="ECO:0000313" key="9">
    <source>
        <dbReference type="Proteomes" id="UP001056012"/>
    </source>
</evidence>
<sequence>MASQTSFIVTSTTPPVVKKLPIVSISSAPLDIDAAPEPGKRWRPRLHLVAPRGWLNDPCAPGYDPINKLYHLGFQWNPNSTEWGNISWGAAISHDLLTWQVSSNPSMQPSAQCDPGGVFTGCLVPTAIDGAENGTLTALYTSVSRLPIHYTRPYFRTSEAVALSTSNDSGRTWKRHTGNPVLAEPPSGIDVTGWRDPFVASWPSLEKLVKQQSLNPDKKSLYAVVAGGIRGKTPTVFLYQVHAHALDTWEYLGPLITPGLNFCPSPRWTGDFGMNWEVSNFVTLASTDGKQFRDFLICGVEGRLATAETIRTKGNFRATNAQMWLCGTLTAAAGVQMKFRFGGRLDHGLYYAGNSFWDPQTQQQVIYGWILEDDLDAQVRQRQGWAGVISLPRVLKMQVLTSVIGALSSPLQSIGCIELIPENKHCSSFTTVTLCAVPDPRLSKLRGSKFPSRDSPTRSWSGGFVFPVAWSQWEMKAEFQVEEDVAKVGFDIIHSSTEFTRVYFNAKSETIVVDRSCSTSLHGIRTCPEEAPHTLFVFEQRRMDGHFAGRPMVEALAFHVVFGNSSHSAFTNQIKAAIDLRSGAMSTPQSPSATPLVDVPIFPSPHGDNVLNSLADATEYELPPRRQADELVHTYWSVMHPLFPVPDRSRFMQSYNALFFGKTADIDERILLSTLNAMFAFAVQLHESTDRNGRERLSGKYFRRAQALLQLTVWEKGSIDLVQCLLLISQYLQCTNQPHQTWMTVGSAVRIAQSLGLHLTEVWSTPGDEGAALKRRVWQSCVIMDRYDEKHPICHTKLILDLEQYALLMGDPQ</sequence>
<dbReference type="CDD" id="cd18621">
    <property type="entry name" value="GH32_XdINV-like"/>
    <property type="match status" value="1"/>
</dbReference>
<dbReference type="EMBL" id="CP089276">
    <property type="protein sequence ID" value="USP77947.1"/>
    <property type="molecule type" value="Genomic_DNA"/>
</dbReference>
<dbReference type="SUPFAM" id="SSF75005">
    <property type="entry name" value="Arabinanase/levansucrase/invertase"/>
    <property type="match status" value="1"/>
</dbReference>
<dbReference type="InterPro" id="IPR013148">
    <property type="entry name" value="Glyco_hydro_32_N"/>
</dbReference>
<protein>
    <submittedName>
        <fullName evidence="8">Glycoside hydrolase family 32 protein</fullName>
    </submittedName>
</protein>
<keyword evidence="9" id="KW-1185">Reference proteome</keyword>
<evidence type="ECO:0000259" key="6">
    <source>
        <dbReference type="Pfam" id="PF04082"/>
    </source>
</evidence>
<dbReference type="InterPro" id="IPR013320">
    <property type="entry name" value="ConA-like_dom_sf"/>
</dbReference>
<dbReference type="SUPFAM" id="SSF49899">
    <property type="entry name" value="Concanavalin A-like lectins/glucanases"/>
    <property type="match status" value="1"/>
</dbReference>
<dbReference type="GO" id="GO:0005987">
    <property type="term" value="P:sucrose catabolic process"/>
    <property type="evidence" value="ECO:0007669"/>
    <property type="project" value="TreeGrafter"/>
</dbReference>
<dbReference type="GO" id="GO:0005737">
    <property type="term" value="C:cytoplasm"/>
    <property type="evidence" value="ECO:0007669"/>
    <property type="project" value="TreeGrafter"/>
</dbReference>
<evidence type="ECO:0000313" key="8">
    <source>
        <dbReference type="EMBL" id="USP77947.1"/>
    </source>
</evidence>
<dbReference type="InterPro" id="IPR023296">
    <property type="entry name" value="Glyco_hydro_beta-prop_sf"/>
</dbReference>
<dbReference type="GO" id="GO:0006351">
    <property type="term" value="P:DNA-templated transcription"/>
    <property type="evidence" value="ECO:0007669"/>
    <property type="project" value="InterPro"/>
</dbReference>
<dbReference type="PANTHER" id="PTHR42800">
    <property type="entry name" value="EXOINULINASE INUD (AFU_ORTHOLOGUE AFUA_5G00480)"/>
    <property type="match status" value="1"/>
</dbReference>
<evidence type="ECO:0000256" key="3">
    <source>
        <dbReference type="ARBA" id="ARBA00023242"/>
    </source>
</evidence>
<evidence type="ECO:0000256" key="1">
    <source>
        <dbReference type="ARBA" id="ARBA00009902"/>
    </source>
</evidence>
<feature type="domain" description="Xylanolytic transcriptional activator regulatory" evidence="6">
    <location>
        <begin position="633"/>
        <end position="787"/>
    </location>
</feature>
<accession>A0A9Q9DSP6</accession>
<dbReference type="OrthoDB" id="202537at2759"/>
<dbReference type="InterPro" id="IPR007219">
    <property type="entry name" value="XnlR_reg_dom"/>
</dbReference>
<dbReference type="InterPro" id="IPR013189">
    <property type="entry name" value="Glyco_hydro_32_C"/>
</dbReference>
<dbReference type="Gene3D" id="2.115.10.20">
    <property type="entry name" value="Glycosyl hydrolase domain, family 43"/>
    <property type="match status" value="1"/>
</dbReference>
<feature type="domain" description="Glycosyl hydrolase family 32 N-terminal" evidence="5">
    <location>
        <begin position="47"/>
        <end position="398"/>
    </location>
</feature>
<dbReference type="InterPro" id="IPR001362">
    <property type="entry name" value="Glyco_hydro_32"/>
</dbReference>
<evidence type="ECO:0000259" key="5">
    <source>
        <dbReference type="Pfam" id="PF00251"/>
    </source>
</evidence>
<dbReference type="AlphaFoldDB" id="A0A9Q9DSP6"/>
<dbReference type="PANTHER" id="PTHR42800:SF3">
    <property type="entry name" value="GLYCOSYL HYDROLASE FAMILY 32 N-TERMINAL DOMAIN-CONTAINING PROTEIN"/>
    <property type="match status" value="1"/>
</dbReference>
<evidence type="ECO:0000259" key="7">
    <source>
        <dbReference type="Pfam" id="PF08244"/>
    </source>
</evidence>
<dbReference type="GO" id="GO:0003677">
    <property type="term" value="F:DNA binding"/>
    <property type="evidence" value="ECO:0007669"/>
    <property type="project" value="InterPro"/>
</dbReference>
<dbReference type="Pfam" id="PF04082">
    <property type="entry name" value="Fungal_trans"/>
    <property type="match status" value="1"/>
</dbReference>
<dbReference type="GO" id="GO:0004575">
    <property type="term" value="F:sucrose alpha-glucosidase activity"/>
    <property type="evidence" value="ECO:0007669"/>
    <property type="project" value="TreeGrafter"/>
</dbReference>
<name>A0A9Q9DSP6_CURCL</name>
<organism evidence="8 9">
    <name type="scientific">Curvularia clavata</name>
    <dbReference type="NCBI Taxonomy" id="95742"/>
    <lineage>
        <taxon>Eukaryota</taxon>
        <taxon>Fungi</taxon>
        <taxon>Dikarya</taxon>
        <taxon>Ascomycota</taxon>
        <taxon>Pezizomycotina</taxon>
        <taxon>Dothideomycetes</taxon>
        <taxon>Pleosporomycetidae</taxon>
        <taxon>Pleosporales</taxon>
        <taxon>Pleosporineae</taxon>
        <taxon>Pleosporaceae</taxon>
        <taxon>Curvularia</taxon>
    </lineage>
</organism>
<evidence type="ECO:0000256" key="4">
    <source>
        <dbReference type="ARBA" id="ARBA00023295"/>
    </source>
</evidence>
<dbReference type="GO" id="GO:0008270">
    <property type="term" value="F:zinc ion binding"/>
    <property type="evidence" value="ECO:0007669"/>
    <property type="project" value="InterPro"/>
</dbReference>
<keyword evidence="4" id="KW-0326">Glycosidase</keyword>
<reference evidence="8" key="1">
    <citation type="submission" date="2021-12" db="EMBL/GenBank/DDBJ databases">
        <title>Curvularia clavata genome.</title>
        <authorList>
            <person name="Cao Y."/>
        </authorList>
    </citation>
    <scope>NUCLEOTIDE SEQUENCE</scope>
    <source>
        <strain evidence="8">Yc1106</strain>
    </source>
</reference>
<dbReference type="SMART" id="SM00640">
    <property type="entry name" value="Glyco_32"/>
    <property type="match status" value="1"/>
</dbReference>
<dbReference type="Proteomes" id="UP001056012">
    <property type="component" value="Chromosome 3"/>
</dbReference>
<dbReference type="Pfam" id="PF08244">
    <property type="entry name" value="Glyco_hydro_32C"/>
    <property type="match status" value="1"/>
</dbReference>
<gene>
    <name evidence="8" type="ORF">yc1106_05221</name>
</gene>
<evidence type="ECO:0000256" key="2">
    <source>
        <dbReference type="ARBA" id="ARBA00022801"/>
    </source>
</evidence>
<dbReference type="Pfam" id="PF00251">
    <property type="entry name" value="Glyco_hydro_32N"/>
    <property type="match status" value="1"/>
</dbReference>
<dbReference type="Gene3D" id="2.60.120.560">
    <property type="entry name" value="Exo-inulinase, domain 1"/>
    <property type="match status" value="1"/>
</dbReference>
<proteinExistence type="inferred from homology"/>